<evidence type="ECO:0000313" key="3">
    <source>
        <dbReference type="Proteomes" id="UP000590412"/>
    </source>
</evidence>
<comment type="caution">
    <text evidence="2">The sequence shown here is derived from an EMBL/GenBank/DDBJ whole genome shotgun (WGS) entry which is preliminary data.</text>
</comment>
<proteinExistence type="predicted"/>
<protein>
    <submittedName>
        <fullName evidence="2">BED zinc finger family protein</fullName>
    </submittedName>
</protein>
<gene>
    <name evidence="2" type="ORF">FOB60_000730</name>
</gene>
<evidence type="ECO:0000313" key="2">
    <source>
        <dbReference type="EMBL" id="KAF6059148.1"/>
    </source>
</evidence>
<dbReference type="EMBL" id="JABWAB010000001">
    <property type="protein sequence ID" value="KAF6059148.1"/>
    <property type="molecule type" value="Genomic_DNA"/>
</dbReference>
<feature type="compositionally biased region" description="Polar residues" evidence="1">
    <location>
        <begin position="91"/>
        <end position="121"/>
    </location>
</feature>
<accession>A0A8X7NS91</accession>
<feature type="compositionally biased region" description="Polar residues" evidence="1">
    <location>
        <begin position="1"/>
        <end position="30"/>
    </location>
</feature>
<dbReference type="OrthoDB" id="4095286at2759"/>
<sequence length="357" mass="41022">MNPSDTSRNLHNYPNIDNSNVNSRWEQQQSDVHDEDNSMQLPLFHMTPLDNPEGLLPTLESTEPILVPTNLSTSSMPGHNLEAQIQPTPQLPSQSYQEVVPVSNDSRSFQVPTSSQLNQHLAISDLNKRRRSSTHSSSKPKHTRRNRPGKRFGAKKRCWVWSWFKQDDKNPNIAVCNTCLRAIVRVPSDKGSPKKLIEHLKTHGITAGRRTDERNASRNRYQQHTENISARQSSLERNEQFGQRQAPPIRHNMPHNESQGYQMPQAQTYPFQIKLFHHHLLSFLIENRLPINIIRSRPFHQVVHDLKPDAISDLSELLYLYDSILHVSRYGPNTRLFPSAEEDATIALLANTLQRQT</sequence>
<reference evidence="2" key="1">
    <citation type="submission" date="2020-03" db="EMBL/GenBank/DDBJ databases">
        <title>FDA dAtabase for Regulatory Grade micrObial Sequences (FDA-ARGOS): Supporting development and validation of Infectious Disease Dx tests.</title>
        <authorList>
            <person name="Campos J."/>
            <person name="Goldberg B."/>
            <person name="Tallon L."/>
            <person name="Sadzewicz L."/>
            <person name="Vavikolanu K."/>
            <person name="Mehta A."/>
            <person name="Aluvathingal J."/>
            <person name="Nadendla S."/>
            <person name="Nandy P."/>
            <person name="Geyer C."/>
            <person name="Yan Y."/>
            <person name="Sichtig H."/>
        </authorList>
    </citation>
    <scope>NUCLEOTIDE SEQUENCE [LARGE SCALE GENOMIC DNA]</scope>
    <source>
        <strain evidence="2">FDAARGOS_652</strain>
    </source>
</reference>
<feature type="compositionally biased region" description="Polar residues" evidence="1">
    <location>
        <begin position="218"/>
        <end position="233"/>
    </location>
</feature>
<feature type="region of interest" description="Disordered" evidence="1">
    <location>
        <begin position="204"/>
        <end position="236"/>
    </location>
</feature>
<feature type="compositionally biased region" description="Basic residues" evidence="1">
    <location>
        <begin position="128"/>
        <end position="151"/>
    </location>
</feature>
<dbReference type="Proteomes" id="UP000590412">
    <property type="component" value="Unassembled WGS sequence"/>
</dbReference>
<dbReference type="AlphaFoldDB" id="A0A8X7NS91"/>
<evidence type="ECO:0000256" key="1">
    <source>
        <dbReference type="SAM" id="MobiDB-lite"/>
    </source>
</evidence>
<feature type="region of interest" description="Disordered" evidence="1">
    <location>
        <begin position="91"/>
        <end position="151"/>
    </location>
</feature>
<feature type="region of interest" description="Disordered" evidence="1">
    <location>
        <begin position="1"/>
        <end position="35"/>
    </location>
</feature>
<name>A0A8X7NS91_CANPA</name>
<organism evidence="2 3">
    <name type="scientific">Candida parapsilosis</name>
    <name type="common">Yeast</name>
    <dbReference type="NCBI Taxonomy" id="5480"/>
    <lineage>
        <taxon>Eukaryota</taxon>
        <taxon>Fungi</taxon>
        <taxon>Dikarya</taxon>
        <taxon>Ascomycota</taxon>
        <taxon>Saccharomycotina</taxon>
        <taxon>Pichiomycetes</taxon>
        <taxon>Debaryomycetaceae</taxon>
        <taxon>Candida/Lodderomyces clade</taxon>
        <taxon>Candida</taxon>
    </lineage>
</organism>